<evidence type="ECO:0000313" key="2">
    <source>
        <dbReference type="Proteomes" id="UP001152622"/>
    </source>
</evidence>
<dbReference type="EMBL" id="JAINUF010000013">
    <property type="protein sequence ID" value="KAJ8343698.1"/>
    <property type="molecule type" value="Genomic_DNA"/>
</dbReference>
<comment type="caution">
    <text evidence="1">The sequence shown here is derived from an EMBL/GenBank/DDBJ whole genome shotgun (WGS) entry which is preliminary data.</text>
</comment>
<accession>A0A9Q1ERQ2</accession>
<keyword evidence="2" id="KW-1185">Reference proteome</keyword>
<sequence length="232" mass="24615">MEESTALDVCHARLLKCPKSAVAFKAKRRYSTAPLFRGVEDSSQMSLSQRERACPLASSNVGPHLTVVYASRPHPPGGRTFSSGNRVDDPTDVHESTPIDGNFVSLVSVRAPHLQLTRKRANASSSACGARTDDLNRSSVALQLRGPTAEHGARSQAGLAGVLAGVAAMAPLHPLLLPSAHTAAVGLIRCDTRGQRGKDTAWVGGCHEETSWTMAVKMMLSGPGAERLKETE</sequence>
<reference evidence="1" key="1">
    <citation type="journal article" date="2023" name="Science">
        <title>Genome structures resolve the early diversification of teleost fishes.</title>
        <authorList>
            <person name="Parey E."/>
            <person name="Louis A."/>
            <person name="Montfort J."/>
            <person name="Bouchez O."/>
            <person name="Roques C."/>
            <person name="Iampietro C."/>
            <person name="Lluch J."/>
            <person name="Castinel A."/>
            <person name="Donnadieu C."/>
            <person name="Desvignes T."/>
            <person name="Floi Bucao C."/>
            <person name="Jouanno E."/>
            <person name="Wen M."/>
            <person name="Mejri S."/>
            <person name="Dirks R."/>
            <person name="Jansen H."/>
            <person name="Henkel C."/>
            <person name="Chen W.J."/>
            <person name="Zahm M."/>
            <person name="Cabau C."/>
            <person name="Klopp C."/>
            <person name="Thompson A.W."/>
            <person name="Robinson-Rechavi M."/>
            <person name="Braasch I."/>
            <person name="Lecointre G."/>
            <person name="Bobe J."/>
            <person name="Postlethwait J.H."/>
            <person name="Berthelot C."/>
            <person name="Roest Crollius H."/>
            <person name="Guiguen Y."/>
        </authorList>
    </citation>
    <scope>NUCLEOTIDE SEQUENCE</scope>
    <source>
        <strain evidence="1">WJC10195</strain>
    </source>
</reference>
<proteinExistence type="predicted"/>
<dbReference type="Proteomes" id="UP001152622">
    <property type="component" value="Chromosome 13"/>
</dbReference>
<dbReference type="AlphaFoldDB" id="A0A9Q1ERQ2"/>
<gene>
    <name evidence="1" type="ORF">SKAU_G00310270</name>
</gene>
<organism evidence="1 2">
    <name type="scientific">Synaphobranchus kaupii</name>
    <name type="common">Kaup's arrowtooth eel</name>
    <dbReference type="NCBI Taxonomy" id="118154"/>
    <lineage>
        <taxon>Eukaryota</taxon>
        <taxon>Metazoa</taxon>
        <taxon>Chordata</taxon>
        <taxon>Craniata</taxon>
        <taxon>Vertebrata</taxon>
        <taxon>Euteleostomi</taxon>
        <taxon>Actinopterygii</taxon>
        <taxon>Neopterygii</taxon>
        <taxon>Teleostei</taxon>
        <taxon>Anguilliformes</taxon>
        <taxon>Synaphobranchidae</taxon>
        <taxon>Synaphobranchus</taxon>
    </lineage>
</organism>
<evidence type="ECO:0000313" key="1">
    <source>
        <dbReference type="EMBL" id="KAJ8343698.1"/>
    </source>
</evidence>
<name>A0A9Q1ERQ2_SYNKA</name>
<protein>
    <submittedName>
        <fullName evidence="1">Uncharacterized protein</fullName>
    </submittedName>
</protein>